<dbReference type="EMBL" id="OZ020107">
    <property type="protein sequence ID" value="CAK9259236.1"/>
    <property type="molecule type" value="Genomic_DNA"/>
</dbReference>
<evidence type="ECO:0000313" key="2">
    <source>
        <dbReference type="Proteomes" id="UP001497444"/>
    </source>
</evidence>
<evidence type="ECO:0000313" key="1">
    <source>
        <dbReference type="EMBL" id="CAK9259236.1"/>
    </source>
</evidence>
<gene>
    <name evidence="1" type="ORF">CSSPJE1EN1_LOCUS4714</name>
</gene>
<dbReference type="PANTHER" id="PTHR37067:SF3">
    <property type="entry name" value="PX DOMAIN-CONTAINING PROTEIN"/>
    <property type="match status" value="1"/>
</dbReference>
<keyword evidence="2" id="KW-1185">Reference proteome</keyword>
<accession>A0ABP0VXJ7</accession>
<reference evidence="1" key="1">
    <citation type="submission" date="2024-02" db="EMBL/GenBank/DDBJ databases">
        <authorList>
            <consortium name="ELIXIR-Norway"/>
            <consortium name="Elixir Norway"/>
        </authorList>
    </citation>
    <scope>NUCLEOTIDE SEQUENCE</scope>
</reference>
<sequence>MSRSTKCSTSFQRKHALEFGLKVVELEEKGNTLVVMSVRCLCYVYRGRDVKLASHKRKSTDNIHIFKAPFIK</sequence>
<organism evidence="1 2">
    <name type="scientific">Sphagnum jensenii</name>
    <dbReference type="NCBI Taxonomy" id="128206"/>
    <lineage>
        <taxon>Eukaryota</taxon>
        <taxon>Viridiplantae</taxon>
        <taxon>Streptophyta</taxon>
        <taxon>Embryophyta</taxon>
        <taxon>Bryophyta</taxon>
        <taxon>Sphagnophytina</taxon>
        <taxon>Sphagnopsida</taxon>
        <taxon>Sphagnales</taxon>
        <taxon>Sphagnaceae</taxon>
        <taxon>Sphagnum</taxon>
    </lineage>
</organism>
<dbReference type="Proteomes" id="UP001497444">
    <property type="component" value="Chromosome 12"/>
</dbReference>
<dbReference type="PANTHER" id="PTHR37067">
    <property type="entry name" value="PX DOMAIN-CONTAINING PROTEIN"/>
    <property type="match status" value="1"/>
</dbReference>
<name>A0ABP0VXJ7_9BRYO</name>
<proteinExistence type="predicted"/>
<protein>
    <submittedName>
        <fullName evidence="1">Uncharacterized protein</fullName>
    </submittedName>
</protein>